<evidence type="ECO:0000313" key="10">
    <source>
        <dbReference type="Proteomes" id="UP000091929"/>
    </source>
</evidence>
<evidence type="ECO:0000259" key="4">
    <source>
        <dbReference type="SMART" id="SM01377"/>
    </source>
</evidence>
<dbReference type="EMBL" id="LNGE01000042">
    <property type="protein sequence ID" value="KYC44790.1"/>
    <property type="molecule type" value="Genomic_DNA"/>
</dbReference>
<accession>A0A150IR88</accession>
<evidence type="ECO:0000313" key="8">
    <source>
        <dbReference type="EMBL" id="KYC51922.1"/>
    </source>
</evidence>
<evidence type="ECO:0000256" key="3">
    <source>
        <dbReference type="HAMAP-Rule" id="MF_00788"/>
    </source>
</evidence>
<feature type="domain" description="Large ribosomal subunit protein eL40" evidence="4">
    <location>
        <begin position="1"/>
        <end position="45"/>
    </location>
</feature>
<name>A0A150J403_9EURY</name>
<dbReference type="GO" id="GO:0005840">
    <property type="term" value="C:ribosome"/>
    <property type="evidence" value="ECO:0007669"/>
    <property type="project" value="UniProtKB-KW"/>
</dbReference>
<accession>A0A150J403</accession>
<dbReference type="PANTHER" id="PTHR39649:SF1">
    <property type="entry name" value="LARGE RIBOSOMAL SUBUNIT PROTEIN EL40"/>
    <property type="match status" value="1"/>
</dbReference>
<dbReference type="InterPro" id="IPR023657">
    <property type="entry name" value="Ribosomal_eL40_arc"/>
</dbReference>
<evidence type="ECO:0000256" key="1">
    <source>
        <dbReference type="ARBA" id="ARBA00022980"/>
    </source>
</evidence>
<reference evidence="9 10" key="1">
    <citation type="journal article" date="2016" name="ISME J.">
        <title>Chasing the elusive Euryarchaeota class WSA2: genomes reveal a uniquely fastidious methyl-reducing methanogen.</title>
        <authorList>
            <person name="Nobu M.K."/>
            <person name="Narihiro T."/>
            <person name="Kuroda K."/>
            <person name="Mei R."/>
            <person name="Liu W.T."/>
        </authorList>
    </citation>
    <scope>NUCLEOTIDE SEQUENCE [LARGE SCALE GENOMIC DNA]</scope>
    <source>
        <strain evidence="5">B03fssc0709_Meth_Bin005</strain>
        <strain evidence="6">B15fssc0709_Meth_Bin003</strain>
        <strain evidence="7">BMIXfssc0709_Meth_Bin006</strain>
        <strain evidence="8">U1lsi0528_Bin089</strain>
    </source>
</reference>
<sequence length="47" mass="5456">MKNELAEKRLFHVKICMKCNARNPWKAESCRKCGYSGLRGKAKESRV</sequence>
<comment type="similarity">
    <text evidence="3">Belongs to the eukaryotic ribosomal protein eL40 family.</text>
</comment>
<dbReference type="SUPFAM" id="SSF57829">
    <property type="entry name" value="Zn-binding ribosomal proteins"/>
    <property type="match status" value="1"/>
</dbReference>
<evidence type="ECO:0000256" key="2">
    <source>
        <dbReference type="ARBA" id="ARBA00023274"/>
    </source>
</evidence>
<dbReference type="EMBL" id="LNJC01000018">
    <property type="protein sequence ID" value="KYC50183.1"/>
    <property type="molecule type" value="Genomic_DNA"/>
</dbReference>
<evidence type="ECO:0000313" key="7">
    <source>
        <dbReference type="EMBL" id="KYC50183.1"/>
    </source>
</evidence>
<dbReference type="AlphaFoldDB" id="A0A150J403"/>
<dbReference type="Proteomes" id="UP000075578">
    <property type="component" value="Unassembled WGS sequence"/>
</dbReference>
<dbReference type="GO" id="GO:0003735">
    <property type="term" value="F:structural constituent of ribosome"/>
    <property type="evidence" value="ECO:0007669"/>
    <property type="project" value="InterPro"/>
</dbReference>
<dbReference type="Proteomes" id="UP000092403">
    <property type="component" value="Unassembled WGS sequence"/>
</dbReference>
<dbReference type="PATRIC" id="fig|1706438.3.peg.1013"/>
<evidence type="ECO:0000313" key="5">
    <source>
        <dbReference type="EMBL" id="KYC44790.1"/>
    </source>
</evidence>
<accession>A0A150IID4</accession>
<evidence type="ECO:0000313" key="6">
    <source>
        <dbReference type="EMBL" id="KYC47549.1"/>
    </source>
</evidence>
<comment type="caution">
    <text evidence="8">The sequence shown here is derived from an EMBL/GenBank/DDBJ whole genome shotgun (WGS) entry which is preliminary data.</text>
</comment>
<organism evidence="8 9">
    <name type="scientific">Candidatus Methanofastidiosum methylothiophilum</name>
    <dbReference type="NCBI Taxonomy" id="1705564"/>
    <lineage>
        <taxon>Archaea</taxon>
        <taxon>Methanobacteriati</taxon>
        <taxon>Methanobacteriota</taxon>
        <taxon>Stenosarchaea group</taxon>
        <taxon>Candidatus Methanofastidiosia</taxon>
        <taxon>Candidatus Methanofastidiosales</taxon>
        <taxon>Candidatus Methanofastidiosaceae</taxon>
        <taxon>Candidatus Methanofastidiosum</taxon>
    </lineage>
</organism>
<dbReference type="Proteomes" id="UP000092401">
    <property type="component" value="Unassembled WGS sequence"/>
</dbReference>
<evidence type="ECO:0000313" key="9">
    <source>
        <dbReference type="Proteomes" id="UP000075578"/>
    </source>
</evidence>
<dbReference type="NCBIfam" id="NF003161">
    <property type="entry name" value="PRK04136.1"/>
    <property type="match status" value="1"/>
</dbReference>
<dbReference type="PATRIC" id="fig|1706437.3.peg.1060"/>
<accession>A0A150IYV4</accession>
<dbReference type="EMBL" id="LNGD01000048">
    <property type="protein sequence ID" value="KYC51922.1"/>
    <property type="molecule type" value="Genomic_DNA"/>
</dbReference>
<protein>
    <recommendedName>
        <fullName evidence="3">Large ribosomal subunit protein eL40</fullName>
    </recommendedName>
</protein>
<dbReference type="InterPro" id="IPR038587">
    <property type="entry name" value="Ribosomal_eL40_sf"/>
</dbReference>
<dbReference type="InterPro" id="IPR001975">
    <property type="entry name" value="Ribosomal_eL40_dom"/>
</dbReference>
<dbReference type="EMBL" id="LNGF01000021">
    <property type="protein sequence ID" value="KYC47549.1"/>
    <property type="molecule type" value="Genomic_DNA"/>
</dbReference>
<dbReference type="PANTHER" id="PTHR39649">
    <property type="entry name" value="50S RIBOSOMAL PROTEIN L40E"/>
    <property type="match status" value="1"/>
</dbReference>
<keyword evidence="1 3" id="KW-0689">Ribosomal protein</keyword>
<dbReference type="GO" id="GO:1990904">
    <property type="term" value="C:ribonucleoprotein complex"/>
    <property type="evidence" value="ECO:0007669"/>
    <property type="project" value="UniProtKB-KW"/>
</dbReference>
<dbReference type="Pfam" id="PF01020">
    <property type="entry name" value="Ribosomal_L40e"/>
    <property type="match status" value="1"/>
</dbReference>
<dbReference type="HAMAP" id="MF_00788">
    <property type="entry name" value="Ribosomal_eL40"/>
    <property type="match status" value="1"/>
</dbReference>
<dbReference type="SMART" id="SM01377">
    <property type="entry name" value="Ribosomal_L40e"/>
    <property type="match status" value="1"/>
</dbReference>
<dbReference type="GO" id="GO:0006412">
    <property type="term" value="P:translation"/>
    <property type="evidence" value="ECO:0007669"/>
    <property type="project" value="UniProtKB-UniRule"/>
</dbReference>
<gene>
    <name evidence="3" type="primary">rpl40e</name>
    <name evidence="8" type="ORF">AMQ74_00922</name>
    <name evidence="5" type="ORF">APG10_01425</name>
    <name evidence="6" type="ORF">APG11_01049</name>
    <name evidence="7" type="ORF">APG12_01002</name>
</gene>
<keyword evidence="2 3" id="KW-0687">Ribonucleoprotein</keyword>
<dbReference type="PATRIC" id="fig|1705564.3.peg.951"/>
<dbReference type="Gene3D" id="4.10.1060.50">
    <property type="match status" value="1"/>
</dbReference>
<dbReference type="InterPro" id="IPR011332">
    <property type="entry name" value="Ribosomal_zn-bd"/>
</dbReference>
<proteinExistence type="inferred from homology"/>
<dbReference type="Proteomes" id="UP000091929">
    <property type="component" value="Unassembled WGS sequence"/>
</dbReference>
<dbReference type="PATRIC" id="fig|1706436.3.peg.1447"/>